<evidence type="ECO:0000313" key="2">
    <source>
        <dbReference type="EMBL" id="AFD02312.1"/>
    </source>
</evidence>
<dbReference type="GeneID" id="14517162"/>
<sequence length="404" mass="45052">MQGQLLTNPLHEADLTVNENSYFGASTPAHLDNASRWGLRERDGPLTRTSYVYQAVYQIGSGKDKEYGGIQLRGRVHTYGPADDRLEAALQTAAHRAAYMYDSGIQTPSYGPPPADTRGTDDNDGYLSGFNSVESYRNWEREQIAPREMHTEVGVIDWSTEVYTDDSFNDADMSGIAQGIADPWDTEVVSDRGRQARNISPHKWGLSYNESRGQYDIHPPGRKAARDRYKPGGAGHDKTVYINDRPVGKLDSNGRTWLQTEYAGNPNKTSGGFGTYWSREGLVDQTGATYSALRDGGTLYLTGESEDRIDLVTAAEKPPGYTPADPDSVSKTLRVQDGRKPVEERYLRLRDLGAGADEPVLRVECRRDDKLIKHMGRSNPRYSHWLTPTQNWRGASNDLGRAER</sequence>
<evidence type="ECO:0000256" key="1">
    <source>
        <dbReference type="SAM" id="MobiDB-lite"/>
    </source>
</evidence>
<dbReference type="KEGG" id="vg:14517162"/>
<keyword evidence="3" id="KW-1185">Reference proteome</keyword>
<evidence type="ECO:0000313" key="3">
    <source>
        <dbReference type="Proteomes" id="UP000007576"/>
    </source>
</evidence>
<organism evidence="2 3">
    <name type="scientific">Haloarcula hispanica icosahedral virus 2</name>
    <dbReference type="NCBI Taxonomy" id="1154689"/>
    <lineage>
        <taxon>Viruses</taxon>
        <taxon>Singelaviria</taxon>
        <taxon>Helvetiavirae</taxon>
        <taxon>Dividoviricota</taxon>
        <taxon>Laserviricetes</taxon>
        <taxon>Halopanivirales</taxon>
        <taxon>Sphaerolipoviridae</taxon>
        <taxon>Alphasphaerolipovirus</taxon>
        <taxon>Alphasphaerolipovirus helsinkii</taxon>
    </lineage>
</organism>
<dbReference type="RefSeq" id="YP_005352817.1">
    <property type="nucleotide sequence ID" value="NC_016989.1"/>
</dbReference>
<protein>
    <submittedName>
        <fullName evidence="2">Uncharacterized protein</fullName>
    </submittedName>
</protein>
<accession>H9AZY7</accession>
<dbReference type="OrthoDB" id="5412at10239"/>
<proteinExistence type="predicted"/>
<dbReference type="EMBL" id="JN968479">
    <property type="protein sequence ID" value="AFD02312.1"/>
    <property type="molecule type" value="Genomic_DNA"/>
</dbReference>
<reference evidence="2 3" key="1">
    <citation type="journal article" date="2012" name="J. Virol.">
        <title>Closely related archaeal Haloarcula hispanica icosahedral viruses HHIV-2 and SH1 have nonhomologous genes encoding host recognition functions.</title>
        <authorList>
            <person name="Jaakkola S.T."/>
            <person name="Penttinen R.K."/>
            <person name="Vilen S.T."/>
            <person name="Jalasvuori M."/>
            <person name="Ronnholm G."/>
            <person name="Bamford J.K."/>
            <person name="Bamford D.H."/>
            <person name="Oksanen H.M."/>
        </authorList>
    </citation>
    <scope>NUCLEOTIDE SEQUENCE [LARGE SCALE GENOMIC DNA]</scope>
</reference>
<feature type="compositionally biased region" description="Basic and acidic residues" evidence="1">
    <location>
        <begin position="224"/>
        <end position="237"/>
    </location>
</feature>
<name>H9AZY7_9VIRU</name>
<feature type="region of interest" description="Disordered" evidence="1">
    <location>
        <begin position="210"/>
        <end position="237"/>
    </location>
</feature>
<dbReference type="Proteomes" id="UP000007576">
    <property type="component" value="Segment"/>
</dbReference>